<dbReference type="RefSeq" id="WP_012050975.1">
    <property type="nucleotide sequence ID" value="NZ_CP059319.1"/>
</dbReference>
<feature type="chain" id="PRO_5037124174" evidence="2">
    <location>
        <begin position="30"/>
        <end position="80"/>
    </location>
</feature>
<feature type="compositionally biased region" description="Basic residues" evidence="1">
    <location>
        <begin position="57"/>
        <end position="80"/>
    </location>
</feature>
<evidence type="ECO:0000313" key="4">
    <source>
        <dbReference type="Proteomes" id="UP000664914"/>
    </source>
</evidence>
<sequence length="80" mass="8360">MLKTAFRFLALTTAIAGLGTTIVMGAAEAATPTGDVPFCSKTITDKCMDRPAAATHHATRHAAHHRTHKPTAAKAAHPKS</sequence>
<evidence type="ECO:0000313" key="3">
    <source>
        <dbReference type="EMBL" id="QTH22215.1"/>
    </source>
</evidence>
<gene>
    <name evidence="3" type="ORF">HRJ34_01385</name>
</gene>
<evidence type="ECO:0000256" key="1">
    <source>
        <dbReference type="SAM" id="MobiDB-lite"/>
    </source>
</evidence>
<feature type="region of interest" description="Disordered" evidence="1">
    <location>
        <begin position="52"/>
        <end position="80"/>
    </location>
</feature>
<accession>A0A975HEA4</accession>
<name>A0A975HEA4_9SPHN</name>
<dbReference type="EMBL" id="CP059319">
    <property type="protein sequence ID" value="QTH22215.1"/>
    <property type="molecule type" value="Genomic_DNA"/>
</dbReference>
<evidence type="ECO:0000256" key="2">
    <source>
        <dbReference type="SAM" id="SignalP"/>
    </source>
</evidence>
<keyword evidence="2" id="KW-0732">Signal</keyword>
<feature type="signal peptide" evidence="2">
    <location>
        <begin position="1"/>
        <end position="29"/>
    </location>
</feature>
<protein>
    <submittedName>
        <fullName evidence="3">Uncharacterized protein</fullName>
    </submittedName>
</protein>
<reference evidence="3" key="2">
    <citation type="submission" date="2021-04" db="EMBL/GenBank/DDBJ databases">
        <title>Isolation and genomic analysis of the ibuprofen-degrading bacterium Sphingomonas strain MPO218.</title>
        <authorList>
            <person name="Aulestia M."/>
            <person name="Flores A."/>
            <person name="Mangas E.L."/>
            <person name="Perez-Pulido A.J."/>
            <person name="Santero E."/>
            <person name="Camacho E.M."/>
        </authorList>
    </citation>
    <scope>NUCLEOTIDE SEQUENCE</scope>
    <source>
        <strain evidence="3">MPO218</strain>
    </source>
</reference>
<reference evidence="3" key="1">
    <citation type="submission" date="2020-07" db="EMBL/GenBank/DDBJ databases">
        <authorList>
            <person name="Camacho E."/>
        </authorList>
    </citation>
    <scope>NUCLEOTIDE SEQUENCE</scope>
    <source>
        <strain evidence="3">MPO218</strain>
    </source>
</reference>
<proteinExistence type="predicted"/>
<dbReference type="AlphaFoldDB" id="A0A975HEA4"/>
<dbReference type="Proteomes" id="UP000664914">
    <property type="component" value="Chromosome"/>
</dbReference>
<organism evidence="3 4">
    <name type="scientific">Rhizorhabdus wittichii</name>
    <dbReference type="NCBI Taxonomy" id="160791"/>
    <lineage>
        <taxon>Bacteria</taxon>
        <taxon>Pseudomonadati</taxon>
        <taxon>Pseudomonadota</taxon>
        <taxon>Alphaproteobacteria</taxon>
        <taxon>Sphingomonadales</taxon>
        <taxon>Sphingomonadaceae</taxon>
        <taxon>Rhizorhabdus</taxon>
    </lineage>
</organism>